<keyword evidence="1" id="KW-0732">Signal</keyword>
<dbReference type="AlphaFoldDB" id="A0A078MJE7"/>
<evidence type="ECO:0008006" key="3">
    <source>
        <dbReference type="Google" id="ProtNLM"/>
    </source>
</evidence>
<dbReference type="PATRIC" id="fig|1461581.3.peg.1736"/>
<name>A0A078MJE7_9PSED</name>
<dbReference type="OrthoDB" id="8546843at2"/>
<evidence type="ECO:0000256" key="1">
    <source>
        <dbReference type="SAM" id="SignalP"/>
    </source>
</evidence>
<organism evidence="2">
    <name type="scientific">Pseudomonas saudimassiliensis</name>
    <dbReference type="NCBI Taxonomy" id="1461581"/>
    <lineage>
        <taxon>Bacteria</taxon>
        <taxon>Pseudomonadati</taxon>
        <taxon>Pseudomonadota</taxon>
        <taxon>Gammaproteobacteria</taxon>
        <taxon>Pseudomonadales</taxon>
        <taxon>Pseudomonadaceae</taxon>
        <taxon>Pseudomonas</taxon>
    </lineage>
</organism>
<dbReference type="EMBL" id="LM997413">
    <property type="protein sequence ID" value="CEA04841.1"/>
    <property type="molecule type" value="Genomic_DNA"/>
</dbReference>
<protein>
    <recommendedName>
        <fullName evidence="3">DUF2780 domain-containing protein</fullName>
    </recommendedName>
</protein>
<evidence type="ECO:0000313" key="2">
    <source>
        <dbReference type="EMBL" id="CEA04841.1"/>
    </source>
</evidence>
<dbReference type="EMBL" id="LK391969">
    <property type="protein sequence ID" value="CEF26824.1"/>
    <property type="molecule type" value="Genomic_DNA"/>
</dbReference>
<feature type="chain" id="PRO_5007378021" description="DUF2780 domain-containing protein" evidence="1">
    <location>
        <begin position="23"/>
        <end position="181"/>
    </location>
</feature>
<proteinExistence type="predicted"/>
<sequence length="181" mass="18308">MKKTCCVTLALALSLVAGTTQAFSLGDAAKLTTAIAAPDSAAARSAELVTRLTDLNVDSRQAVGGATALLDLAKTKLAAADYAQLLQSVPALRGMTDSGLAGQVGAVSGLLGKSNPLAKQPVEPGIQSMTEVAERFAGLGMAPAKVSEFTPVLLQFIGSQGASQPLVDSLTTIWATPLATL</sequence>
<reference evidence="2" key="1">
    <citation type="submission" date="2014-07" db="EMBL/GenBank/DDBJ databases">
        <authorList>
            <person name="Urmite Genomes Urmite Genomes"/>
        </authorList>
    </citation>
    <scope>NUCLEOTIDE SEQUENCE</scope>
    <source>
        <strain evidence="2">12M76_air</strain>
    </source>
</reference>
<accession>A0A078MJE7</accession>
<dbReference type="InterPro" id="IPR021302">
    <property type="entry name" value="DUF2780_VcgC/VcgE"/>
</dbReference>
<gene>
    <name evidence="2" type="ORF">BN1049_01758</name>
</gene>
<feature type="signal peptide" evidence="1">
    <location>
        <begin position="1"/>
        <end position="22"/>
    </location>
</feature>
<dbReference type="Pfam" id="PF11075">
    <property type="entry name" value="DUF2780"/>
    <property type="match status" value="1"/>
</dbReference>
<dbReference type="RefSeq" id="WP_052508750.1">
    <property type="nucleotide sequence ID" value="NZ_LK391969.1"/>
</dbReference>